<dbReference type="OrthoDB" id="893108at2"/>
<gene>
    <name evidence="1" type="ORF">MED217_05832</name>
</gene>
<accession>A3XIU4</accession>
<name>A3XIU4_LEEBM</name>
<dbReference type="EMBL" id="AANC01000002">
    <property type="protein sequence ID" value="EAQ50528.1"/>
    <property type="molecule type" value="Genomic_DNA"/>
</dbReference>
<keyword evidence="2" id="KW-1185">Reference proteome</keyword>
<dbReference type="Proteomes" id="UP000001601">
    <property type="component" value="Unassembled WGS sequence"/>
</dbReference>
<reference evidence="1 2" key="1">
    <citation type="journal article" date="2007" name="Nature">
        <title>Light stimulates growth of proteorhodopsin-containing marine Flavobacteria.</title>
        <authorList>
            <person name="Gomez-Consarnau L."/>
            <person name="Gonzalez J.M."/>
            <person name="Coll-Llado M."/>
            <person name="Gourdon P."/>
            <person name="Pascher T."/>
            <person name="Neutze R."/>
            <person name="Pedros-Alio C."/>
            <person name="Pinhassi J."/>
        </authorList>
    </citation>
    <scope>NUCLEOTIDE SEQUENCE [LARGE SCALE GENOMIC DNA]</scope>
    <source>
        <strain evidence="1 2">MED217</strain>
    </source>
</reference>
<dbReference type="RefSeq" id="WP_009779550.1">
    <property type="nucleotide sequence ID" value="NZ_CH672395.1"/>
</dbReference>
<dbReference type="eggNOG" id="ENOG502ZUBU">
    <property type="taxonomic scope" value="Bacteria"/>
</dbReference>
<dbReference type="HOGENOM" id="CLU_949082_0_0_10"/>
<protein>
    <submittedName>
        <fullName evidence="1">Uncharacterized protein</fullName>
    </submittedName>
</protein>
<dbReference type="Gene3D" id="3.40.50.2300">
    <property type="match status" value="1"/>
</dbReference>
<proteinExistence type="predicted"/>
<comment type="caution">
    <text evidence="1">The sequence shown here is derived from an EMBL/GenBank/DDBJ whole genome shotgun (WGS) entry which is preliminary data.</text>
</comment>
<organism evidence="1 2">
    <name type="scientific">Leeuwenhoekiella blandensis (strain CECT 7118 / CCUG 51940 / KCTC 22103 / MED217)</name>
    <name type="common">Flavobacterium sp. (strain MED217)</name>
    <dbReference type="NCBI Taxonomy" id="398720"/>
    <lineage>
        <taxon>Bacteria</taxon>
        <taxon>Pseudomonadati</taxon>
        <taxon>Bacteroidota</taxon>
        <taxon>Flavobacteriia</taxon>
        <taxon>Flavobacteriales</taxon>
        <taxon>Flavobacteriaceae</taxon>
        <taxon>Leeuwenhoekiella</taxon>
    </lineage>
</organism>
<evidence type="ECO:0000313" key="2">
    <source>
        <dbReference type="Proteomes" id="UP000001601"/>
    </source>
</evidence>
<evidence type="ECO:0000313" key="1">
    <source>
        <dbReference type="EMBL" id="EAQ50528.1"/>
    </source>
</evidence>
<sequence>MSKKYNVLWIDDEHESMKALHKTAVDFDIKLFPYKSMNGGCSEFENNTSKYDAVLFDAKFFENETDQPGSEDTKWVHQAKDRIRDQDRSIAFIVLTGQAETYNSREFKNAFPYVFNKGVEEDEDNLFNLLVEACENREITQLKHSYFEAFESFNLGIVSSKYESLLIDITQAYVNNDFRKVNINVQRDLLEGIYVSLNKEIPCIPDALFNDKGLPIQEHCTKYMEDRNIDGHKLNKEVPQVIKSAFRKLKESTNEYSHLSDETIVKIPFLANTFLFMEILEWLPEFAQTHYNNYI</sequence>
<dbReference type="STRING" id="398720.MED217_05832"/>
<dbReference type="AlphaFoldDB" id="A3XIU4"/>